<dbReference type="PANTHER" id="PTHR13798">
    <property type="entry name" value="RNA BINDING MOTIF RBM PROTEIN -RELATED"/>
    <property type="match status" value="1"/>
</dbReference>
<dbReference type="GO" id="GO:0003727">
    <property type="term" value="F:single-stranded RNA binding"/>
    <property type="evidence" value="ECO:0007669"/>
    <property type="project" value="TreeGrafter"/>
</dbReference>
<evidence type="ECO:0000256" key="1">
    <source>
        <dbReference type="ARBA" id="ARBA00004642"/>
    </source>
</evidence>
<sequence>MFYRANTVWMARMVLYGRPLKKHLFDNLSGVKWRTSSRCSIGRCNNEPYVLGRDEDTGSITLMFYCLHCSCMRSTHTGEMDDPCERTCYVCNLHENVTEELLRELFSQVGPLDTIILRTSNSRDCGPAHRYALIVFKHEMSVPFACEMLDRIELFTKQILVRPKQGTQQALQYWSNSSVSALHNSTPSPSITRNHASSGLFDTYRRRQNEREQHYQKRTRGDKTGVNIFTMFTAAYR</sequence>
<dbReference type="SUPFAM" id="SSF54928">
    <property type="entry name" value="RNA-binding domain, RBD"/>
    <property type="match status" value="1"/>
</dbReference>
<dbReference type="PANTHER" id="PTHR13798:SF11">
    <property type="entry name" value="RNA-BINDING PROTEIN 7-RELATED"/>
    <property type="match status" value="1"/>
</dbReference>
<proteinExistence type="predicted"/>
<dbReference type="InterPro" id="IPR035979">
    <property type="entry name" value="RBD_domain_sf"/>
</dbReference>
<evidence type="ECO:0000256" key="2">
    <source>
        <dbReference type="ARBA" id="ARBA00022884"/>
    </source>
</evidence>
<dbReference type="STRING" id="42157.A0A182EEM7"/>
<dbReference type="OrthoDB" id="407442at2759"/>
<dbReference type="Pfam" id="PF00076">
    <property type="entry name" value="RRM_1"/>
    <property type="match status" value="1"/>
</dbReference>
<dbReference type="Proteomes" id="UP000271087">
    <property type="component" value="Unassembled WGS sequence"/>
</dbReference>
<evidence type="ECO:0000256" key="3">
    <source>
        <dbReference type="ARBA" id="ARBA00023242"/>
    </source>
</evidence>
<feature type="domain" description="RRM" evidence="6">
    <location>
        <begin position="86"/>
        <end position="166"/>
    </location>
</feature>
<dbReference type="InterPro" id="IPR012677">
    <property type="entry name" value="Nucleotide-bd_a/b_plait_sf"/>
</dbReference>
<evidence type="ECO:0000256" key="4">
    <source>
        <dbReference type="PROSITE-ProRule" id="PRU00176"/>
    </source>
</evidence>
<evidence type="ECO:0000256" key="5">
    <source>
        <dbReference type="SAM" id="MobiDB-lite"/>
    </source>
</evidence>
<protein>
    <submittedName>
        <fullName evidence="9">RRM domain-containing protein</fullName>
    </submittedName>
</protein>
<evidence type="ECO:0000313" key="7">
    <source>
        <dbReference type="EMBL" id="VDK82756.1"/>
    </source>
</evidence>
<feature type="region of interest" description="Disordered" evidence="5">
    <location>
        <begin position="184"/>
        <end position="219"/>
    </location>
</feature>
<evidence type="ECO:0000313" key="8">
    <source>
        <dbReference type="Proteomes" id="UP000271087"/>
    </source>
</evidence>
<dbReference type="Gene3D" id="3.30.70.330">
    <property type="match status" value="1"/>
</dbReference>
<dbReference type="PROSITE" id="PS50102">
    <property type="entry name" value="RRM"/>
    <property type="match status" value="1"/>
</dbReference>
<organism evidence="9">
    <name type="scientific">Onchocerca ochengi</name>
    <name type="common">Filarial nematode worm</name>
    <dbReference type="NCBI Taxonomy" id="42157"/>
    <lineage>
        <taxon>Eukaryota</taxon>
        <taxon>Metazoa</taxon>
        <taxon>Ecdysozoa</taxon>
        <taxon>Nematoda</taxon>
        <taxon>Chromadorea</taxon>
        <taxon>Rhabditida</taxon>
        <taxon>Spirurina</taxon>
        <taxon>Spiruromorpha</taxon>
        <taxon>Filarioidea</taxon>
        <taxon>Onchocercidae</taxon>
        <taxon>Onchocerca</taxon>
    </lineage>
</organism>
<keyword evidence="3" id="KW-0539">Nucleus</keyword>
<name>A0A182EEM7_ONCOC</name>
<reference evidence="9" key="1">
    <citation type="submission" date="2016-06" db="UniProtKB">
        <authorList>
            <consortium name="WormBaseParasite"/>
        </authorList>
    </citation>
    <scope>IDENTIFICATION</scope>
</reference>
<dbReference type="GO" id="GO:0005654">
    <property type="term" value="C:nucleoplasm"/>
    <property type="evidence" value="ECO:0007669"/>
    <property type="project" value="UniProtKB-SubCell"/>
</dbReference>
<dbReference type="AlphaFoldDB" id="A0A182EEM7"/>
<dbReference type="GO" id="GO:0000381">
    <property type="term" value="P:regulation of alternative mRNA splicing, via spliceosome"/>
    <property type="evidence" value="ECO:0007669"/>
    <property type="project" value="TreeGrafter"/>
</dbReference>
<dbReference type="SMART" id="SM00360">
    <property type="entry name" value="RRM"/>
    <property type="match status" value="1"/>
</dbReference>
<accession>A0A182EEM7</accession>
<dbReference type="InterPro" id="IPR052285">
    <property type="entry name" value="NEXT_complex_subunit"/>
</dbReference>
<keyword evidence="8" id="KW-1185">Reference proteome</keyword>
<comment type="subcellular location">
    <subcellularLocation>
        <location evidence="1">Nucleus</location>
        <location evidence="1">Nucleoplasm</location>
    </subcellularLocation>
</comment>
<keyword evidence="2 4" id="KW-0694">RNA-binding</keyword>
<gene>
    <name evidence="7" type="ORF">NOO_LOCUS6535</name>
</gene>
<dbReference type="InterPro" id="IPR000504">
    <property type="entry name" value="RRM_dom"/>
</dbReference>
<feature type="compositionally biased region" description="Basic and acidic residues" evidence="5">
    <location>
        <begin position="203"/>
        <end position="219"/>
    </location>
</feature>
<dbReference type="EMBL" id="UYRW01002058">
    <property type="protein sequence ID" value="VDK82756.1"/>
    <property type="molecule type" value="Genomic_DNA"/>
</dbReference>
<feature type="compositionally biased region" description="Polar residues" evidence="5">
    <location>
        <begin position="184"/>
        <end position="197"/>
    </location>
</feature>
<reference evidence="7 8" key="2">
    <citation type="submission" date="2018-08" db="EMBL/GenBank/DDBJ databases">
        <authorList>
            <person name="Laetsch R D."/>
            <person name="Stevens L."/>
            <person name="Kumar S."/>
            <person name="Blaxter L. M."/>
        </authorList>
    </citation>
    <scope>NUCLEOTIDE SEQUENCE [LARGE SCALE GENOMIC DNA]</scope>
</reference>
<evidence type="ECO:0000313" key="9">
    <source>
        <dbReference type="WBParaSite" id="nOo.2.0.1.t06535-RA"/>
    </source>
</evidence>
<dbReference type="WBParaSite" id="nOo.2.0.1.t06535-RA">
    <property type="protein sequence ID" value="nOo.2.0.1.t06535-RA"/>
    <property type="gene ID" value="nOo.2.0.1.g06535"/>
</dbReference>
<evidence type="ECO:0000259" key="6">
    <source>
        <dbReference type="PROSITE" id="PS50102"/>
    </source>
</evidence>